<sequence>MLNKQQSNAGLLATARIVTNGVAVPSIVVGGLVSLPNYKGESIVTLAAGSTISLQLFGLLGAAVLTTGAGVTLTIVCLS</sequence>
<keyword evidence="1" id="KW-0812">Transmembrane</keyword>
<comment type="caution">
    <text evidence="3">The sequence shown here is derived from an EMBL/GenBank/DDBJ whole genome shotgun (WGS) entry which is preliminary data.</text>
</comment>
<dbReference type="AlphaFoldDB" id="A0A8I1SM23"/>
<gene>
    <name evidence="3" type="ORF">JF537_12355</name>
</gene>
<dbReference type="Pfam" id="PF18573">
    <property type="entry name" value="BclA_C"/>
    <property type="match status" value="1"/>
</dbReference>
<dbReference type="GeneID" id="93682822"/>
<dbReference type="RefSeq" id="WP_206782721.1">
    <property type="nucleotide sequence ID" value="NZ_CP090431.1"/>
</dbReference>
<dbReference type="Proteomes" id="UP000664578">
    <property type="component" value="Unassembled WGS sequence"/>
</dbReference>
<keyword evidence="1" id="KW-1133">Transmembrane helix</keyword>
<feature type="domain" description="BclA C-terminal" evidence="2">
    <location>
        <begin position="8"/>
        <end position="78"/>
    </location>
</feature>
<feature type="transmembrane region" description="Helical" evidence="1">
    <location>
        <begin position="12"/>
        <end position="35"/>
    </location>
</feature>
<reference evidence="3" key="1">
    <citation type="submission" date="2020-12" db="EMBL/GenBank/DDBJ databases">
        <title>PHA producing bacteria isolated from mangrove.</title>
        <authorList>
            <person name="Zheng W."/>
            <person name="Yu S."/>
            <person name="Huang Y."/>
        </authorList>
    </citation>
    <scope>NUCLEOTIDE SEQUENCE</scope>
    <source>
        <strain evidence="3">GN22-4</strain>
    </source>
</reference>
<protein>
    <recommendedName>
        <fullName evidence="2">BclA C-terminal domain-containing protein</fullName>
    </recommendedName>
</protein>
<name>A0A8I1SM23_9BACI</name>
<evidence type="ECO:0000313" key="3">
    <source>
        <dbReference type="EMBL" id="MBN8252362.1"/>
    </source>
</evidence>
<keyword evidence="1" id="KW-0472">Membrane</keyword>
<feature type="transmembrane region" description="Helical" evidence="1">
    <location>
        <begin position="55"/>
        <end position="78"/>
    </location>
</feature>
<dbReference type="EMBL" id="JAEMWV010000005">
    <property type="protein sequence ID" value="MBN8252362.1"/>
    <property type="molecule type" value="Genomic_DNA"/>
</dbReference>
<organism evidence="3 4">
    <name type="scientific">Priestia flexa</name>
    <dbReference type="NCBI Taxonomy" id="86664"/>
    <lineage>
        <taxon>Bacteria</taxon>
        <taxon>Bacillati</taxon>
        <taxon>Bacillota</taxon>
        <taxon>Bacilli</taxon>
        <taxon>Bacillales</taxon>
        <taxon>Bacillaceae</taxon>
        <taxon>Priestia</taxon>
    </lineage>
</organism>
<accession>A0A8I1SM23</accession>
<dbReference type="InterPro" id="IPR041415">
    <property type="entry name" value="BclA_C"/>
</dbReference>
<evidence type="ECO:0000313" key="4">
    <source>
        <dbReference type="Proteomes" id="UP000664578"/>
    </source>
</evidence>
<evidence type="ECO:0000256" key="1">
    <source>
        <dbReference type="SAM" id="Phobius"/>
    </source>
</evidence>
<evidence type="ECO:0000259" key="2">
    <source>
        <dbReference type="Pfam" id="PF18573"/>
    </source>
</evidence>
<proteinExistence type="predicted"/>